<reference evidence="1" key="1">
    <citation type="thesis" date="2020" institute="ProQuest LLC" country="789 East Eisenhower Parkway, Ann Arbor, MI, USA">
        <title>Comparative Genomics and Chromosome Evolution.</title>
        <authorList>
            <person name="Mudd A.B."/>
        </authorList>
    </citation>
    <scope>NUCLEOTIDE SEQUENCE</scope>
    <source>
        <strain evidence="1">HN-11 Male</strain>
        <tissue evidence="1">Kidney and liver</tissue>
    </source>
</reference>
<dbReference type="AlphaFoldDB" id="A0A8J6K756"/>
<accession>A0A8J6K756</accession>
<comment type="caution">
    <text evidence="1">The sequence shown here is derived from an EMBL/GenBank/DDBJ whole genome shotgun (WGS) entry which is preliminary data.</text>
</comment>
<proteinExistence type="predicted"/>
<dbReference type="EMBL" id="WNTK01000006">
    <property type="protein sequence ID" value="KAG9482332.1"/>
    <property type="molecule type" value="Genomic_DNA"/>
</dbReference>
<organism evidence="1 2">
    <name type="scientific">Eleutherodactylus coqui</name>
    <name type="common">Puerto Rican coqui</name>
    <dbReference type="NCBI Taxonomy" id="57060"/>
    <lineage>
        <taxon>Eukaryota</taxon>
        <taxon>Metazoa</taxon>
        <taxon>Chordata</taxon>
        <taxon>Craniata</taxon>
        <taxon>Vertebrata</taxon>
        <taxon>Euteleostomi</taxon>
        <taxon>Amphibia</taxon>
        <taxon>Batrachia</taxon>
        <taxon>Anura</taxon>
        <taxon>Neobatrachia</taxon>
        <taxon>Hyloidea</taxon>
        <taxon>Eleutherodactylidae</taxon>
        <taxon>Eleutherodactylinae</taxon>
        <taxon>Eleutherodactylus</taxon>
        <taxon>Eleutherodactylus</taxon>
    </lineage>
</organism>
<protein>
    <submittedName>
        <fullName evidence="1">Uncharacterized protein</fullName>
    </submittedName>
</protein>
<evidence type="ECO:0000313" key="1">
    <source>
        <dbReference type="EMBL" id="KAG9482332.1"/>
    </source>
</evidence>
<gene>
    <name evidence="1" type="ORF">GDO78_011165</name>
</gene>
<name>A0A8J6K756_ELECQ</name>
<dbReference type="Proteomes" id="UP000770717">
    <property type="component" value="Unassembled WGS sequence"/>
</dbReference>
<evidence type="ECO:0000313" key="2">
    <source>
        <dbReference type="Proteomes" id="UP000770717"/>
    </source>
</evidence>
<sequence>MWAALVNQAGIVSQTDDVIFVCPGCFKEISHKMAHRCHLLVRLGTVRGQNSMPTNVLSPLISGPIPKSSKQKKKIGSIWLIGSSGIVHQW</sequence>
<keyword evidence="2" id="KW-1185">Reference proteome</keyword>